<feature type="domain" description="TRNA-binding" evidence="17">
    <location>
        <begin position="39"/>
        <end position="147"/>
    </location>
</feature>
<dbReference type="NCBIfam" id="NF045760">
    <property type="entry name" value="YtpR"/>
    <property type="match status" value="1"/>
</dbReference>
<dbReference type="InterPro" id="IPR041616">
    <property type="entry name" value="PheRS_beta_core"/>
</dbReference>
<evidence type="ECO:0000256" key="7">
    <source>
        <dbReference type="ARBA" id="ARBA00022723"/>
    </source>
</evidence>
<keyword evidence="21" id="KW-1185">Reference proteome</keyword>
<dbReference type="PROSITE" id="PS50886">
    <property type="entry name" value="TRBD"/>
    <property type="match status" value="1"/>
</dbReference>
<dbReference type="InterPro" id="IPR005121">
    <property type="entry name" value="Fdx_antiC-bd"/>
</dbReference>
<dbReference type="InterPro" id="IPR005147">
    <property type="entry name" value="tRNA_synthase_B5-dom"/>
</dbReference>
<comment type="subunit">
    <text evidence="3 15">Tetramer of two alpha and two beta subunits.</text>
</comment>
<sequence length="787" mass="86911">MQFSKSWLQEFFDSSLDAIDLAQTLTIAGIEVEDIQDLSGLSDQIVVGEIVAMEKHPDADRLNVCQVDVGANDLLQIVCGAPNARIGIKIPCAMVGAKLPGFDIKKAKLRGVESFGMLCSAKELGLSQEADGLYELSSSLVLGQTIIDALALNDSIYHLSITPNRADCLSIKGIAREVAALSDLTLKNKDTVQNLQYKKNNTQKVVIEDPVLCARYVGMLIQGVDNKKKLPEFITHYLERGGVSSINPIVDITNYVLLETGQPLHAFDHDKIDGNIRVRKALNGEALLTINQLEIVFDGGELIIADNSGPLALAGIMGGHLSSTQEGSTNIFLESAYFDPAAISGRARSFGLNTDSSHRFERGVDFGYTRNAAEYAAALIMQYCGGTIDGSADITGNLPERPAIILRVKKVTDVMGVRISDIEIKAILKKLRFEFTYDESIFSVIPPTYRFDMSIEEDLVEEIIRLYGYDNIPALAPSTEAKILPVDSQKKDVKTIKNALANLGYNEVISYSFIGKEVEIGLHGNSTPIALKNPIASHLDVMRSHLWGSHLEVLVYNLNRNQKNVKIFEVASVYAKHKGGYTEAKVLSGLVYGDHLPEQWSEKIREINYYDIKGDIETISSNTLSFRKPATDLPAAFHPGKVAEVMLSNTRIGWVGQLHPSWQQKYELPRKAYLFEIDIEKVGEVKGLSYTIPSKFIPIRRDISLVMNKDVVVGEAIESVYAKQIPGLIELQAFDIYEGEGIEKGKKSIAFLILIQDTYKTLEDSDIANVVDQVIKVMESNYEAKLR</sequence>
<evidence type="ECO:0000256" key="8">
    <source>
        <dbReference type="ARBA" id="ARBA00022741"/>
    </source>
</evidence>
<dbReference type="SUPFAM" id="SSF56037">
    <property type="entry name" value="PheT/TilS domain"/>
    <property type="match status" value="1"/>
</dbReference>
<dbReference type="Proteomes" id="UP000054262">
    <property type="component" value="Unassembled WGS sequence"/>
</dbReference>
<evidence type="ECO:0000256" key="6">
    <source>
        <dbReference type="ARBA" id="ARBA00022598"/>
    </source>
</evidence>
<keyword evidence="4 15" id="KW-0963">Cytoplasm</keyword>
<dbReference type="AlphaFoldDB" id="A0P7H9"/>
<dbReference type="PANTHER" id="PTHR10947">
    <property type="entry name" value="PHENYLALANYL-TRNA SYNTHETASE BETA CHAIN AND LEUCINE-RICH REPEAT-CONTAINING PROTEIN 47"/>
    <property type="match status" value="1"/>
</dbReference>
<dbReference type="Pfam" id="PF03147">
    <property type="entry name" value="FDX-ACB"/>
    <property type="match status" value="1"/>
</dbReference>
<proteinExistence type="inferred from homology"/>
<dbReference type="GO" id="GO:0004826">
    <property type="term" value="F:phenylalanine-tRNA ligase activity"/>
    <property type="evidence" value="ECO:0007669"/>
    <property type="project" value="UniProtKB-UniRule"/>
</dbReference>
<evidence type="ECO:0000256" key="2">
    <source>
        <dbReference type="ARBA" id="ARBA00008653"/>
    </source>
</evidence>
<evidence type="ECO:0000256" key="9">
    <source>
        <dbReference type="ARBA" id="ARBA00022840"/>
    </source>
</evidence>
<feature type="binding site" evidence="15">
    <location>
        <position position="462"/>
    </location>
    <ligand>
        <name>Mg(2+)</name>
        <dbReference type="ChEBI" id="CHEBI:18420"/>
        <note>shared with alpha subunit</note>
    </ligand>
</feature>
<dbReference type="SUPFAM" id="SSF50249">
    <property type="entry name" value="Nucleic acid-binding proteins"/>
    <property type="match status" value="1"/>
</dbReference>
<dbReference type="PANTHER" id="PTHR10947:SF0">
    <property type="entry name" value="PHENYLALANINE--TRNA LIGASE BETA SUBUNIT"/>
    <property type="match status" value="1"/>
</dbReference>
<evidence type="ECO:0000256" key="16">
    <source>
        <dbReference type="PROSITE-ProRule" id="PRU00209"/>
    </source>
</evidence>
<keyword evidence="9 15" id="KW-0067">ATP-binding</keyword>
<gene>
    <name evidence="15" type="primary">pheT</name>
    <name evidence="20" type="ORF">MB2181_05410</name>
</gene>
<dbReference type="FunFam" id="3.30.56.10:FF:000002">
    <property type="entry name" value="Phenylalanine--tRNA ligase beta subunit"/>
    <property type="match status" value="1"/>
</dbReference>
<keyword evidence="12 15" id="KW-0648">Protein biosynthesis</keyword>
<dbReference type="FunFam" id="2.40.50.140:FF:000045">
    <property type="entry name" value="Phenylalanine--tRNA ligase beta subunit"/>
    <property type="match status" value="1"/>
</dbReference>
<dbReference type="GO" id="GO:0009328">
    <property type="term" value="C:phenylalanine-tRNA ligase complex"/>
    <property type="evidence" value="ECO:0007669"/>
    <property type="project" value="TreeGrafter"/>
</dbReference>
<dbReference type="SUPFAM" id="SSF54991">
    <property type="entry name" value="Anticodon-binding domain of PheRS"/>
    <property type="match status" value="1"/>
</dbReference>
<evidence type="ECO:0000256" key="15">
    <source>
        <dbReference type="HAMAP-Rule" id="MF_00283"/>
    </source>
</evidence>
<evidence type="ECO:0000256" key="1">
    <source>
        <dbReference type="ARBA" id="ARBA00004496"/>
    </source>
</evidence>
<dbReference type="PROSITE" id="PS51483">
    <property type="entry name" value="B5"/>
    <property type="match status" value="1"/>
</dbReference>
<dbReference type="CDD" id="cd00769">
    <property type="entry name" value="PheRS_beta_core"/>
    <property type="match status" value="1"/>
</dbReference>
<evidence type="ECO:0000256" key="5">
    <source>
        <dbReference type="ARBA" id="ARBA00022555"/>
    </source>
</evidence>
<comment type="subcellular location">
    <subcellularLocation>
        <location evidence="1 15">Cytoplasm</location>
    </subcellularLocation>
</comment>
<keyword evidence="7 15" id="KW-0479">Metal-binding</keyword>
<dbReference type="Pfam" id="PF03484">
    <property type="entry name" value="B5"/>
    <property type="match status" value="1"/>
</dbReference>
<dbReference type="SMART" id="SM00874">
    <property type="entry name" value="B5"/>
    <property type="match status" value="1"/>
</dbReference>
<feature type="domain" description="FDX-ACB" evidence="18">
    <location>
        <begin position="694"/>
        <end position="787"/>
    </location>
</feature>
<dbReference type="CDD" id="cd02796">
    <property type="entry name" value="tRNA_bind_bactPheRS"/>
    <property type="match status" value="1"/>
</dbReference>
<dbReference type="InterPro" id="IPR002547">
    <property type="entry name" value="tRNA-bd_dom"/>
</dbReference>
<dbReference type="InterPro" id="IPR036690">
    <property type="entry name" value="Fdx_antiC-bd_sf"/>
</dbReference>
<comment type="cofactor">
    <cofactor evidence="15">
        <name>Mg(2+)</name>
        <dbReference type="ChEBI" id="CHEBI:18420"/>
    </cofactor>
    <text evidence="15">Binds 2 magnesium ions per tetramer.</text>
</comment>
<keyword evidence="11 16" id="KW-0694">RNA-binding</keyword>
<keyword evidence="8 15" id="KW-0547">Nucleotide-binding</keyword>
<feature type="binding site" evidence="15">
    <location>
        <position position="452"/>
    </location>
    <ligand>
        <name>Mg(2+)</name>
        <dbReference type="ChEBI" id="CHEBI:18420"/>
        <note>shared with alpha subunit</note>
    </ligand>
</feature>
<dbReference type="Gene3D" id="3.30.70.380">
    <property type="entry name" value="Ferrodoxin-fold anticodon-binding domain"/>
    <property type="match status" value="1"/>
</dbReference>
<dbReference type="SMART" id="SM00873">
    <property type="entry name" value="B3_4"/>
    <property type="match status" value="1"/>
</dbReference>
<evidence type="ECO:0000256" key="10">
    <source>
        <dbReference type="ARBA" id="ARBA00022842"/>
    </source>
</evidence>
<comment type="caution">
    <text evidence="20">The sequence shown here is derived from an EMBL/GenBank/DDBJ whole genome shotgun (WGS) entry which is preliminary data.</text>
</comment>
<dbReference type="EC" id="6.1.1.20" evidence="15"/>
<dbReference type="InterPro" id="IPR045864">
    <property type="entry name" value="aa-tRNA-synth_II/BPL/LPL"/>
</dbReference>
<dbReference type="SUPFAM" id="SSF55681">
    <property type="entry name" value="Class II aaRS and biotin synthetases"/>
    <property type="match status" value="1"/>
</dbReference>
<evidence type="ECO:0000256" key="13">
    <source>
        <dbReference type="ARBA" id="ARBA00023146"/>
    </source>
</evidence>
<dbReference type="Gene3D" id="3.30.930.10">
    <property type="entry name" value="Bira Bifunctional Protein, Domain 2"/>
    <property type="match status" value="1"/>
</dbReference>
<dbReference type="OrthoDB" id="9805455at2"/>
<keyword evidence="6 15" id="KW-0436">Ligase</keyword>
<feature type="binding site" evidence="15">
    <location>
        <position position="458"/>
    </location>
    <ligand>
        <name>Mg(2+)</name>
        <dbReference type="ChEBI" id="CHEBI:18420"/>
        <note>shared with alpha subunit</note>
    </ligand>
</feature>
<dbReference type="EMBL" id="AAUX01000001">
    <property type="protein sequence ID" value="EAV47489.1"/>
    <property type="molecule type" value="Genomic_DNA"/>
</dbReference>
<dbReference type="InterPro" id="IPR004532">
    <property type="entry name" value="Phe-tRNA-ligase_IIc_bsu_bact"/>
</dbReference>
<evidence type="ECO:0000256" key="11">
    <source>
        <dbReference type="ARBA" id="ARBA00022884"/>
    </source>
</evidence>
<evidence type="ECO:0000259" key="19">
    <source>
        <dbReference type="PROSITE" id="PS51483"/>
    </source>
</evidence>
<dbReference type="SUPFAM" id="SSF46955">
    <property type="entry name" value="Putative DNA-binding domain"/>
    <property type="match status" value="1"/>
</dbReference>
<evidence type="ECO:0000313" key="20">
    <source>
        <dbReference type="EMBL" id="EAV47489.1"/>
    </source>
</evidence>
<evidence type="ECO:0000256" key="14">
    <source>
        <dbReference type="ARBA" id="ARBA00049255"/>
    </source>
</evidence>
<evidence type="ECO:0000313" key="21">
    <source>
        <dbReference type="Proteomes" id="UP000054262"/>
    </source>
</evidence>
<dbReference type="Gene3D" id="2.40.50.140">
    <property type="entry name" value="Nucleic acid-binding proteins"/>
    <property type="match status" value="1"/>
</dbReference>
<dbReference type="Pfam" id="PF17759">
    <property type="entry name" value="tRNA_synthFbeta"/>
    <property type="match status" value="1"/>
</dbReference>
<accession>A0P7H9</accession>
<evidence type="ECO:0000256" key="12">
    <source>
        <dbReference type="ARBA" id="ARBA00022917"/>
    </source>
</evidence>
<keyword evidence="5 16" id="KW-0820">tRNA-binding</keyword>
<comment type="similarity">
    <text evidence="2 15">Belongs to the phenylalanyl-tRNA synthetase beta subunit family. Type 1 subfamily.</text>
</comment>
<dbReference type="Pfam" id="PF01588">
    <property type="entry name" value="tRNA_bind"/>
    <property type="match status" value="1"/>
</dbReference>
<keyword evidence="10 15" id="KW-0460">Magnesium</keyword>
<evidence type="ECO:0000256" key="3">
    <source>
        <dbReference type="ARBA" id="ARBA00011209"/>
    </source>
</evidence>
<dbReference type="InterPro" id="IPR012340">
    <property type="entry name" value="NA-bd_OB-fold"/>
</dbReference>
<dbReference type="InterPro" id="IPR020825">
    <property type="entry name" value="Phe-tRNA_synthase-like_B3/B4"/>
</dbReference>
<dbReference type="GO" id="GO:0006432">
    <property type="term" value="P:phenylalanyl-tRNA aminoacylation"/>
    <property type="evidence" value="ECO:0007669"/>
    <property type="project" value="UniProtKB-UniRule"/>
</dbReference>
<evidence type="ECO:0000259" key="17">
    <source>
        <dbReference type="PROSITE" id="PS50886"/>
    </source>
</evidence>
<dbReference type="InterPro" id="IPR033714">
    <property type="entry name" value="tRNA_bind_bactPheRS"/>
</dbReference>
<evidence type="ECO:0000256" key="4">
    <source>
        <dbReference type="ARBA" id="ARBA00022490"/>
    </source>
</evidence>
<feature type="binding site" evidence="15">
    <location>
        <position position="461"/>
    </location>
    <ligand>
        <name>Mg(2+)</name>
        <dbReference type="ChEBI" id="CHEBI:18420"/>
        <note>shared with alpha subunit</note>
    </ligand>
</feature>
<comment type="catalytic activity">
    <reaction evidence="14 15">
        <text>tRNA(Phe) + L-phenylalanine + ATP = L-phenylalanyl-tRNA(Phe) + AMP + diphosphate + H(+)</text>
        <dbReference type="Rhea" id="RHEA:19413"/>
        <dbReference type="Rhea" id="RHEA-COMP:9668"/>
        <dbReference type="Rhea" id="RHEA-COMP:9699"/>
        <dbReference type="ChEBI" id="CHEBI:15378"/>
        <dbReference type="ChEBI" id="CHEBI:30616"/>
        <dbReference type="ChEBI" id="CHEBI:33019"/>
        <dbReference type="ChEBI" id="CHEBI:58095"/>
        <dbReference type="ChEBI" id="CHEBI:78442"/>
        <dbReference type="ChEBI" id="CHEBI:78531"/>
        <dbReference type="ChEBI" id="CHEBI:456215"/>
        <dbReference type="EC" id="6.1.1.20"/>
    </reaction>
</comment>
<dbReference type="GO" id="GO:0005524">
    <property type="term" value="F:ATP binding"/>
    <property type="evidence" value="ECO:0007669"/>
    <property type="project" value="UniProtKB-UniRule"/>
</dbReference>
<dbReference type="GO" id="GO:0000287">
    <property type="term" value="F:magnesium ion binding"/>
    <property type="evidence" value="ECO:0007669"/>
    <property type="project" value="UniProtKB-UniRule"/>
</dbReference>
<dbReference type="HAMAP" id="MF_00283">
    <property type="entry name" value="Phe_tRNA_synth_beta1"/>
    <property type="match status" value="1"/>
</dbReference>
<dbReference type="InterPro" id="IPR045060">
    <property type="entry name" value="Phe-tRNA-ligase_IIc_bsu"/>
</dbReference>
<keyword evidence="13 15" id="KW-0030">Aminoacyl-tRNA synthetase</keyword>
<reference evidence="20 21" key="1">
    <citation type="submission" date="2006-11" db="EMBL/GenBank/DDBJ databases">
        <authorList>
            <person name="Giovannoni S."/>
            <person name="Vergin K."/>
            <person name="Ferriera S."/>
            <person name="Johnson J."/>
            <person name="Kravitz S."/>
            <person name="Beeson K."/>
            <person name="Sutton G."/>
            <person name="Rogers Y.-H."/>
            <person name="Friedman R."/>
            <person name="Frazier M."/>
            <person name="Venter J.C."/>
        </authorList>
    </citation>
    <scope>NUCLEOTIDE SEQUENCE [LARGE SCALE GENOMIC DNA]</scope>
    <source>
        <strain evidence="20 21">HTCC2181</strain>
    </source>
</reference>
<dbReference type="SMART" id="SM00896">
    <property type="entry name" value="FDX-ACB"/>
    <property type="match status" value="1"/>
</dbReference>
<dbReference type="InterPro" id="IPR009061">
    <property type="entry name" value="DNA-bd_dom_put_sf"/>
</dbReference>
<dbReference type="NCBIfam" id="TIGR00472">
    <property type="entry name" value="pheT_bact"/>
    <property type="match status" value="1"/>
</dbReference>
<dbReference type="Pfam" id="PF03483">
    <property type="entry name" value="B3_4"/>
    <property type="match status" value="1"/>
</dbReference>
<evidence type="ECO:0000259" key="18">
    <source>
        <dbReference type="PROSITE" id="PS51447"/>
    </source>
</evidence>
<protein>
    <recommendedName>
        <fullName evidence="15">Phenylalanine--tRNA ligase beta subunit</fullName>
        <ecNumber evidence="15">6.1.1.20</ecNumber>
    </recommendedName>
    <alternativeName>
        <fullName evidence="15">Phenylalanyl-tRNA synthetase beta subunit</fullName>
        <shortName evidence="15">PheRS</shortName>
    </alternativeName>
</protein>
<dbReference type="Gene3D" id="3.30.56.10">
    <property type="match status" value="2"/>
</dbReference>
<name>A0P7H9_9PROT</name>
<feature type="domain" description="B5" evidence="19">
    <location>
        <begin position="399"/>
        <end position="474"/>
    </location>
</feature>
<dbReference type="PROSITE" id="PS51447">
    <property type="entry name" value="FDX_ACB"/>
    <property type="match status" value="1"/>
</dbReference>
<dbReference type="GO" id="GO:0000049">
    <property type="term" value="F:tRNA binding"/>
    <property type="evidence" value="ECO:0007669"/>
    <property type="project" value="UniProtKB-UniRule"/>
</dbReference>
<dbReference type="Gene3D" id="3.50.40.10">
    <property type="entry name" value="Phenylalanyl-trna Synthetase, Chain B, domain 3"/>
    <property type="match status" value="1"/>
</dbReference>
<dbReference type="InterPro" id="IPR005146">
    <property type="entry name" value="B3/B4_tRNA-bd"/>
</dbReference>
<organism evidence="20 21">
    <name type="scientific">Methylophilales bacterium HTCC2181</name>
    <dbReference type="NCBI Taxonomy" id="383631"/>
    <lineage>
        <taxon>Bacteria</taxon>
        <taxon>Pseudomonadati</taxon>
        <taxon>Pseudomonadota</taxon>
        <taxon>Betaproteobacteria</taxon>
        <taxon>Nitrosomonadales</taxon>
        <taxon>OM43 clade</taxon>
    </lineage>
</organism>